<name>A0A0D8ZWS8_9CYAN</name>
<accession>A0A0D8ZWS8</accession>
<evidence type="ECO:0000313" key="2">
    <source>
        <dbReference type="Proteomes" id="UP000032452"/>
    </source>
</evidence>
<proteinExistence type="predicted"/>
<dbReference type="Proteomes" id="UP000032452">
    <property type="component" value="Unassembled WGS sequence"/>
</dbReference>
<dbReference type="STRING" id="1618023.UH38_02590"/>
<reference evidence="1 2" key="1">
    <citation type="submission" date="2015-02" db="EMBL/GenBank/DDBJ databases">
        <title>Draft genome of a novel marine cyanobacterium (Chroococcales) isolated from South Atlantic Ocean.</title>
        <authorList>
            <person name="Rigonato J."/>
            <person name="Alvarenga D.O."/>
            <person name="Branco L.H."/>
            <person name="Varani A.M."/>
            <person name="Brandini F.P."/>
            <person name="Fiore M.F."/>
        </authorList>
    </citation>
    <scope>NUCLEOTIDE SEQUENCE [LARGE SCALE GENOMIC DNA]</scope>
    <source>
        <strain evidence="1 2">CENA595</strain>
    </source>
</reference>
<gene>
    <name evidence="1" type="ORF">UH38_02590</name>
</gene>
<sequence length="130" mass="14767">MAIATSTTVSIFGSAATAQTAADIKFQPSPTLADRFEEAFYSHDKNYFENRSFFRQLDMIVGWGSFKTSFVENEMNADTEAVHNLYVEAFARQVSSDPVIRTRDLPNPYDSSILQSNSDRDLIQRLRNQQ</sequence>
<dbReference type="AlphaFoldDB" id="A0A0D8ZWS8"/>
<dbReference type="EMBL" id="JYON01000002">
    <property type="protein sequence ID" value="KJH73213.1"/>
    <property type="molecule type" value="Genomic_DNA"/>
</dbReference>
<evidence type="ECO:0000313" key="1">
    <source>
        <dbReference type="EMBL" id="KJH73213.1"/>
    </source>
</evidence>
<comment type="caution">
    <text evidence="1">The sequence shown here is derived from an EMBL/GenBank/DDBJ whole genome shotgun (WGS) entry which is preliminary data.</text>
</comment>
<keyword evidence="2" id="KW-1185">Reference proteome</keyword>
<protein>
    <submittedName>
        <fullName evidence="1">Uncharacterized protein</fullName>
    </submittedName>
</protein>
<organism evidence="1 2">
    <name type="scientific">Aliterella atlantica CENA595</name>
    <dbReference type="NCBI Taxonomy" id="1618023"/>
    <lineage>
        <taxon>Bacteria</taxon>
        <taxon>Bacillati</taxon>
        <taxon>Cyanobacteriota</taxon>
        <taxon>Cyanophyceae</taxon>
        <taxon>Chroococcidiopsidales</taxon>
        <taxon>Aliterellaceae</taxon>
        <taxon>Aliterella</taxon>
    </lineage>
</organism>